<dbReference type="SMART" id="SM01321">
    <property type="entry name" value="Y1_Tnp"/>
    <property type="match status" value="1"/>
</dbReference>
<feature type="domain" description="Transposase IS200-like" evidence="1">
    <location>
        <begin position="9"/>
        <end position="123"/>
    </location>
</feature>
<sequence length="232" mass="26137">MARLARVVIPGHPHHVTQRGNGRARTFFGDDDYALYRDLLAANCKAAGVAVWAWCLMPNHVHLVLVPSDPDGLRRALARVHRTYAGAIQARRKRTGHFWQGRFGAVAMDEEHLAAALRYVSLNPVRARLVQRAQDWRWSSTRAHLRGKDDGVTTLAPVRDRFPRFADLLDSVPETDLFARLRAAESIGRPLGSDRFIARLERLTGRPLKPAKRGPKPRSQTTANLVHCHRNC</sequence>
<dbReference type="RefSeq" id="WP_284262823.1">
    <property type="nucleotide sequence ID" value="NZ_BSOW01000004.1"/>
</dbReference>
<name>A0ABQ6AR34_9BRAD</name>
<evidence type="ECO:0000313" key="3">
    <source>
        <dbReference type="Proteomes" id="UP001156905"/>
    </source>
</evidence>
<dbReference type="SUPFAM" id="SSF143422">
    <property type="entry name" value="Transposase IS200-like"/>
    <property type="match status" value="1"/>
</dbReference>
<dbReference type="EMBL" id="BSOW01000004">
    <property type="protein sequence ID" value="GLR84733.1"/>
    <property type="molecule type" value="Genomic_DNA"/>
</dbReference>
<dbReference type="Proteomes" id="UP001156905">
    <property type="component" value="Unassembled WGS sequence"/>
</dbReference>
<dbReference type="PANTHER" id="PTHR34322:SF2">
    <property type="entry name" value="TRANSPOSASE IS200-LIKE DOMAIN-CONTAINING PROTEIN"/>
    <property type="match status" value="1"/>
</dbReference>
<evidence type="ECO:0000259" key="1">
    <source>
        <dbReference type="SMART" id="SM01321"/>
    </source>
</evidence>
<protein>
    <submittedName>
        <fullName evidence="2">Transposase</fullName>
    </submittedName>
</protein>
<dbReference type="InterPro" id="IPR036515">
    <property type="entry name" value="Transposase_17_sf"/>
</dbReference>
<gene>
    <name evidence="2" type="ORF">GCM10007857_14430</name>
</gene>
<accession>A0ABQ6AR34</accession>
<reference evidence="3" key="1">
    <citation type="journal article" date="2019" name="Int. J. Syst. Evol. Microbiol.">
        <title>The Global Catalogue of Microorganisms (GCM) 10K type strain sequencing project: providing services to taxonomists for standard genome sequencing and annotation.</title>
        <authorList>
            <consortium name="The Broad Institute Genomics Platform"/>
            <consortium name="The Broad Institute Genome Sequencing Center for Infectious Disease"/>
            <person name="Wu L."/>
            <person name="Ma J."/>
        </authorList>
    </citation>
    <scope>NUCLEOTIDE SEQUENCE [LARGE SCALE GENOMIC DNA]</scope>
    <source>
        <strain evidence="3">NBRC 102520</strain>
    </source>
</reference>
<dbReference type="Pfam" id="PF01797">
    <property type="entry name" value="Y1_Tnp"/>
    <property type="match status" value="1"/>
</dbReference>
<organism evidence="2 3">
    <name type="scientific">Bradyrhizobium iriomotense</name>
    <dbReference type="NCBI Taxonomy" id="441950"/>
    <lineage>
        <taxon>Bacteria</taxon>
        <taxon>Pseudomonadati</taxon>
        <taxon>Pseudomonadota</taxon>
        <taxon>Alphaproteobacteria</taxon>
        <taxon>Hyphomicrobiales</taxon>
        <taxon>Nitrobacteraceae</taxon>
        <taxon>Bradyrhizobium</taxon>
    </lineage>
</organism>
<evidence type="ECO:0000313" key="2">
    <source>
        <dbReference type="EMBL" id="GLR84733.1"/>
    </source>
</evidence>
<dbReference type="Gene3D" id="3.30.70.1290">
    <property type="entry name" value="Transposase IS200-like"/>
    <property type="match status" value="1"/>
</dbReference>
<dbReference type="InterPro" id="IPR002686">
    <property type="entry name" value="Transposase_17"/>
</dbReference>
<comment type="caution">
    <text evidence="2">The sequence shown here is derived from an EMBL/GenBank/DDBJ whole genome shotgun (WGS) entry which is preliminary data.</text>
</comment>
<dbReference type="PANTHER" id="PTHR34322">
    <property type="entry name" value="TRANSPOSASE, Y1_TNP DOMAIN-CONTAINING"/>
    <property type="match status" value="1"/>
</dbReference>
<proteinExistence type="predicted"/>
<keyword evidence="3" id="KW-1185">Reference proteome</keyword>